<evidence type="ECO:0000313" key="1">
    <source>
        <dbReference type="EMBL" id="RJO79330.1"/>
    </source>
</evidence>
<proteinExistence type="predicted"/>
<gene>
    <name evidence="1" type="ORF">D5S18_03085</name>
</gene>
<dbReference type="RefSeq" id="WP_120037752.1">
    <property type="nucleotide sequence ID" value="NZ_QZFU01000010.1"/>
</dbReference>
<reference evidence="1 2" key="1">
    <citation type="submission" date="2018-09" db="EMBL/GenBank/DDBJ databases">
        <title>YIM PH21274 draft genome.</title>
        <authorList>
            <person name="Miao C."/>
        </authorList>
    </citation>
    <scope>NUCLEOTIDE SEQUENCE [LARGE SCALE GENOMIC DNA]</scope>
    <source>
        <strain evidence="1 2">YIM PH 21724</strain>
    </source>
</reference>
<accession>A0A3A4KVR5</accession>
<comment type="caution">
    <text evidence="1">The sequence shown here is derived from an EMBL/GenBank/DDBJ whole genome shotgun (WGS) entry which is preliminary data.</text>
</comment>
<evidence type="ECO:0000313" key="2">
    <source>
        <dbReference type="Proteomes" id="UP000266677"/>
    </source>
</evidence>
<organism evidence="1 2">
    <name type="scientific">Nocardia panacis</name>
    <dbReference type="NCBI Taxonomy" id="2340916"/>
    <lineage>
        <taxon>Bacteria</taxon>
        <taxon>Bacillati</taxon>
        <taxon>Actinomycetota</taxon>
        <taxon>Actinomycetes</taxon>
        <taxon>Mycobacteriales</taxon>
        <taxon>Nocardiaceae</taxon>
        <taxon>Nocardia</taxon>
    </lineage>
</organism>
<name>A0A3A4KVR5_9NOCA</name>
<sequence>MDDTQINPVVVKLIDILNDVTALHNSLWAEIQAARRSVIVLHLPQLSDTQDHTPTVEPEPAPEAEPHIGKRMFVTGADEPEDVRWVSTEDGDLYVRREAGDWRYYVTDDQGERWGILPHTWYSLLNEYQNLWEHEPAEPEETADRPLSLSDTAGILRQYGFRTGQRRLKAHLAAIGWTDEFNTPTEQGTSFLMEVEPANSETMRSAVVRVTPAGISRLIELHKRGVR</sequence>
<dbReference type="OrthoDB" id="9812611at2"/>
<dbReference type="Proteomes" id="UP000266677">
    <property type="component" value="Unassembled WGS sequence"/>
</dbReference>
<keyword evidence="2" id="KW-1185">Reference proteome</keyword>
<dbReference type="EMBL" id="QZFU01000010">
    <property type="protein sequence ID" value="RJO79330.1"/>
    <property type="molecule type" value="Genomic_DNA"/>
</dbReference>
<dbReference type="AlphaFoldDB" id="A0A3A4KVR5"/>
<protein>
    <submittedName>
        <fullName evidence="1">Uncharacterized protein</fullName>
    </submittedName>
</protein>